<dbReference type="PANTHER" id="PTHR30212">
    <property type="entry name" value="PROTEIN YIIM"/>
    <property type="match status" value="1"/>
</dbReference>
<evidence type="ECO:0000313" key="3">
    <source>
        <dbReference type="Proteomes" id="UP000327424"/>
    </source>
</evidence>
<dbReference type="PROSITE" id="PS51340">
    <property type="entry name" value="MOSC"/>
    <property type="match status" value="1"/>
</dbReference>
<dbReference type="EMBL" id="CP044399">
    <property type="protein sequence ID" value="QFI37342.1"/>
    <property type="molecule type" value="Genomic_DNA"/>
</dbReference>
<dbReference type="InterPro" id="IPR052353">
    <property type="entry name" value="Benzoxazolinone_Detox_Enz"/>
</dbReference>
<keyword evidence="3" id="KW-1185">Reference proteome</keyword>
<protein>
    <submittedName>
        <fullName evidence="2">MOSC domain-containing protein</fullName>
    </submittedName>
</protein>
<dbReference type="AlphaFoldDB" id="A0A5J6WLJ2"/>
<dbReference type="PANTHER" id="PTHR30212:SF2">
    <property type="entry name" value="PROTEIN YIIM"/>
    <property type="match status" value="1"/>
</dbReference>
<accession>A0A5J6WLJ2</accession>
<proteinExistence type="predicted"/>
<organism evidence="2 3">
    <name type="scientific">Moritella marina ATCC 15381</name>
    <dbReference type="NCBI Taxonomy" id="1202962"/>
    <lineage>
        <taxon>Bacteria</taxon>
        <taxon>Pseudomonadati</taxon>
        <taxon>Pseudomonadota</taxon>
        <taxon>Gammaproteobacteria</taxon>
        <taxon>Alteromonadales</taxon>
        <taxon>Moritellaceae</taxon>
        <taxon>Moritella</taxon>
    </lineage>
</organism>
<reference evidence="2 3" key="1">
    <citation type="submission" date="2019-09" db="EMBL/GenBank/DDBJ databases">
        <title>Hybrid Assembly of the complete Genome of the Deep-Sea Bacterium Moritella marina from long Nanopore and Illumina reads.</title>
        <authorList>
            <person name="Magin S."/>
            <person name="Georgoulis A."/>
            <person name="Papadimitriou K."/>
            <person name="Iliakis G."/>
            <person name="Vorgias C.E."/>
        </authorList>
    </citation>
    <scope>NUCLEOTIDE SEQUENCE [LARGE SCALE GENOMIC DNA]</scope>
    <source>
        <strain evidence="2 3">MP-1</strain>
    </source>
</reference>
<dbReference type="RefSeq" id="WP_019439825.1">
    <property type="nucleotide sequence ID" value="NZ_ALOE01000004.1"/>
</dbReference>
<dbReference type="SUPFAM" id="SSF50800">
    <property type="entry name" value="PK beta-barrel domain-like"/>
    <property type="match status" value="1"/>
</dbReference>
<dbReference type="Gene3D" id="2.40.33.20">
    <property type="entry name" value="PK beta-barrel domain-like"/>
    <property type="match status" value="1"/>
</dbReference>
<evidence type="ECO:0000259" key="1">
    <source>
        <dbReference type="PROSITE" id="PS51340"/>
    </source>
</evidence>
<feature type="domain" description="MOSC" evidence="1">
    <location>
        <begin position="35"/>
        <end position="175"/>
    </location>
</feature>
<dbReference type="GO" id="GO:0030151">
    <property type="term" value="F:molybdenum ion binding"/>
    <property type="evidence" value="ECO:0007669"/>
    <property type="project" value="InterPro"/>
</dbReference>
<dbReference type="GO" id="GO:0003824">
    <property type="term" value="F:catalytic activity"/>
    <property type="evidence" value="ECO:0007669"/>
    <property type="project" value="InterPro"/>
</dbReference>
<dbReference type="Proteomes" id="UP000327424">
    <property type="component" value="Chromosome"/>
</dbReference>
<dbReference type="KEGG" id="mmaa:FR932_05615"/>
<gene>
    <name evidence="2" type="ORF">FR932_05615</name>
</gene>
<evidence type="ECO:0000313" key="2">
    <source>
        <dbReference type="EMBL" id="QFI37342.1"/>
    </source>
</evidence>
<sequence length="238" mass="27071">MSDPQSLLISQQYAVEVYVGRIKQSFGFETAIDKQPVSNSIYLSEHGLEGDETADKKYHGGLERALHQYPAEHYPFWQQVYTPRTNEQPRFEAPGMGENISALGMTEENVCIGDQYQWGDAIIEVSQPRLPCFNLNTRWDVADISVQMQALSRCGWLYRVIKPGMVNQGDALVHIKRLTPATTVKQVCELFFNAPLDNENLTTLIEMPALSPYWGETAKTRLTTNTVENWNFRLLDHA</sequence>
<dbReference type="InterPro" id="IPR011037">
    <property type="entry name" value="Pyrv_Knase-like_insert_dom_sf"/>
</dbReference>
<dbReference type="GO" id="GO:0030170">
    <property type="term" value="F:pyridoxal phosphate binding"/>
    <property type="evidence" value="ECO:0007669"/>
    <property type="project" value="InterPro"/>
</dbReference>
<dbReference type="OrthoDB" id="9786134at2"/>
<dbReference type="Pfam" id="PF03473">
    <property type="entry name" value="MOSC"/>
    <property type="match status" value="1"/>
</dbReference>
<dbReference type="InterPro" id="IPR005302">
    <property type="entry name" value="MoCF_Sase_C"/>
</dbReference>
<name>A0A5J6WLJ2_MORMI</name>